<dbReference type="AlphaFoldDB" id="A0A5M6DIS2"/>
<feature type="transmembrane region" description="Helical" evidence="1">
    <location>
        <begin position="51"/>
        <end position="72"/>
    </location>
</feature>
<keyword evidence="1" id="KW-0472">Membrane</keyword>
<evidence type="ECO:0000259" key="2">
    <source>
        <dbReference type="Pfam" id="PF07589"/>
    </source>
</evidence>
<accession>A0A5M6DIS2</accession>
<keyword evidence="1" id="KW-0812">Transmembrane</keyword>
<protein>
    <submittedName>
        <fullName evidence="3">PEP-CTERM sorting domain-containing protein</fullName>
    </submittedName>
</protein>
<feature type="domain" description="Ice-binding protein C-terminal" evidence="2">
    <location>
        <begin position="185"/>
        <end position="211"/>
    </location>
</feature>
<dbReference type="Proteomes" id="UP000324479">
    <property type="component" value="Unassembled WGS sequence"/>
</dbReference>
<sequence length="212" mass="21972">MVRRLGVRRADRFPKLPTRKSGNLLIRGAITTIAQVSLTSRTLWRDCMKNWILGLSVAMTLAVATSASAMSVTVGSTTETADAFGFISFDFSGVTPTTSDSGVLMLTSSSPQTPFASTGEVAFSAPFAMGTLDPPGDMSAPFTYVFDIVSGLAAASADGLIEINGIAAGGVSYQAVIMVESPVTAVPEPGTLSMIALGGLVGGCGLVRRRRR</sequence>
<keyword evidence="4" id="KW-1185">Reference proteome</keyword>
<name>A0A5M6DIS2_9BACT</name>
<evidence type="ECO:0000313" key="4">
    <source>
        <dbReference type="Proteomes" id="UP000324479"/>
    </source>
</evidence>
<feature type="transmembrane region" description="Helical" evidence="1">
    <location>
        <begin position="190"/>
        <end position="207"/>
    </location>
</feature>
<reference evidence="3 4" key="1">
    <citation type="submission" date="2019-08" db="EMBL/GenBank/DDBJ databases">
        <authorList>
            <person name="Dhanesh K."/>
            <person name="Kumar G."/>
            <person name="Sasikala C."/>
            <person name="Venkata Ramana C."/>
        </authorList>
    </citation>
    <scope>NUCLEOTIDE SEQUENCE [LARGE SCALE GENOMIC DNA]</scope>
    <source>
        <strain evidence="3 4">JC645</strain>
    </source>
</reference>
<keyword evidence="1" id="KW-1133">Transmembrane helix</keyword>
<evidence type="ECO:0000256" key="1">
    <source>
        <dbReference type="SAM" id="Phobius"/>
    </source>
</evidence>
<evidence type="ECO:0000313" key="3">
    <source>
        <dbReference type="EMBL" id="KAA5546122.1"/>
    </source>
</evidence>
<dbReference type="Pfam" id="PF07589">
    <property type="entry name" value="PEP-CTERM"/>
    <property type="match status" value="1"/>
</dbReference>
<comment type="caution">
    <text evidence="3">The sequence shown here is derived from an EMBL/GenBank/DDBJ whole genome shotgun (WGS) entry which is preliminary data.</text>
</comment>
<proteinExistence type="predicted"/>
<dbReference type="InterPro" id="IPR013424">
    <property type="entry name" value="Ice-binding_C"/>
</dbReference>
<organism evidence="3 4">
    <name type="scientific">Roseiconus nitratireducens</name>
    <dbReference type="NCBI Taxonomy" id="2605748"/>
    <lineage>
        <taxon>Bacteria</taxon>
        <taxon>Pseudomonadati</taxon>
        <taxon>Planctomycetota</taxon>
        <taxon>Planctomycetia</taxon>
        <taxon>Pirellulales</taxon>
        <taxon>Pirellulaceae</taxon>
        <taxon>Roseiconus</taxon>
    </lineage>
</organism>
<dbReference type="NCBIfam" id="TIGR02595">
    <property type="entry name" value="PEP_CTERM"/>
    <property type="match status" value="1"/>
</dbReference>
<gene>
    <name evidence="3" type="ORF">FYK55_04290</name>
</gene>
<dbReference type="EMBL" id="VWOX01000002">
    <property type="protein sequence ID" value="KAA5546122.1"/>
    <property type="molecule type" value="Genomic_DNA"/>
</dbReference>